<dbReference type="STRING" id="915059.NH26_01540"/>
<organism evidence="1 2">
    <name type="scientific">Flammeovirga pacifica</name>
    <dbReference type="NCBI Taxonomy" id="915059"/>
    <lineage>
        <taxon>Bacteria</taxon>
        <taxon>Pseudomonadati</taxon>
        <taxon>Bacteroidota</taxon>
        <taxon>Cytophagia</taxon>
        <taxon>Cytophagales</taxon>
        <taxon>Flammeovirgaceae</taxon>
        <taxon>Flammeovirga</taxon>
    </lineage>
</organism>
<proteinExistence type="predicted"/>
<sequence>MIKLNNSPDLNNISSLEDTVLPKNTLKSEVKYPFPLYVFSKYIQETLLELQDVFSFEKPYTAMTTLVVLSVIIGGKMRVIVKNGWTTIPSIYTAIIGNSSIGKSPAIKIILKVLTSINEKEIERYEAKKAEWEAAIAGMNETEKREFILENKEPTRKRLITSDATQESLCHLLAKDSLVLFKDELIGWLKSMNQYRQGADIEFFLSVFNGLVGEVDRVGKNLYVKDPFLSIIGGIQPSILPQLTKNGNGDNGFLYRILFVMPESESVNYLSEKELSSNRLDTFYKKMEGLYDALQDEEMRYIPLSQEARTYFISSFNHYLKVASETKDDAIISAYKKVGDYMPRFALLLEVLHQLFDDKLGVHVESISLASMEKAKLLCDYFIGTANVVLEQTHGKSTLQGNHQSFLDLIPENTLVTTSELHKIAEQVGIKTSNVKNRVLPKLLEKGMLKKTDKRGEYIKNVS</sequence>
<evidence type="ECO:0000313" key="2">
    <source>
        <dbReference type="Proteomes" id="UP000179797"/>
    </source>
</evidence>
<dbReference type="OrthoDB" id="2781056at2"/>
<keyword evidence="2" id="KW-1185">Reference proteome</keyword>
<accession>A0A1S1YVR9</accession>
<dbReference type="RefSeq" id="WP_044226896.1">
    <property type="nucleotide sequence ID" value="NZ_JRYR02000001.1"/>
</dbReference>
<dbReference type="EMBL" id="JRYR02000001">
    <property type="protein sequence ID" value="OHX65128.1"/>
    <property type="molecule type" value="Genomic_DNA"/>
</dbReference>
<gene>
    <name evidence="1" type="ORF">NH26_01540</name>
</gene>
<protein>
    <recommendedName>
        <fullName evidence="3">DUF3987 domain-containing protein</fullName>
    </recommendedName>
</protein>
<comment type="caution">
    <text evidence="1">The sequence shown here is derived from an EMBL/GenBank/DDBJ whole genome shotgun (WGS) entry which is preliminary data.</text>
</comment>
<dbReference type="InterPro" id="IPR025048">
    <property type="entry name" value="DUF3987"/>
</dbReference>
<name>A0A1S1YVR9_FLAPC</name>
<evidence type="ECO:0008006" key="3">
    <source>
        <dbReference type="Google" id="ProtNLM"/>
    </source>
</evidence>
<reference evidence="1 2" key="1">
    <citation type="journal article" date="2012" name="Int. J. Syst. Evol. Microbiol.">
        <title>Flammeovirga pacifica sp. nov., isolated from deep-sea sediment.</title>
        <authorList>
            <person name="Xu H."/>
            <person name="Fu Y."/>
            <person name="Yang N."/>
            <person name="Ding Z."/>
            <person name="Lai Q."/>
            <person name="Zeng R."/>
        </authorList>
    </citation>
    <scope>NUCLEOTIDE SEQUENCE [LARGE SCALE GENOMIC DNA]</scope>
    <source>
        <strain evidence="2">DSM 24597 / LMG 26175 / WPAGA1</strain>
    </source>
</reference>
<evidence type="ECO:0000313" key="1">
    <source>
        <dbReference type="EMBL" id="OHX65128.1"/>
    </source>
</evidence>
<dbReference type="Proteomes" id="UP000179797">
    <property type="component" value="Unassembled WGS sequence"/>
</dbReference>
<dbReference type="Pfam" id="PF13148">
    <property type="entry name" value="DUF3987"/>
    <property type="match status" value="1"/>
</dbReference>
<dbReference type="AlphaFoldDB" id="A0A1S1YVR9"/>